<feature type="domain" description="BACON" evidence="3">
    <location>
        <begin position="329"/>
        <end position="413"/>
    </location>
</feature>
<dbReference type="AlphaFoldDB" id="A0A402B3D8"/>
<evidence type="ECO:0000256" key="1">
    <source>
        <dbReference type="SAM" id="MobiDB-lite"/>
    </source>
</evidence>
<evidence type="ECO:0000259" key="3">
    <source>
        <dbReference type="Pfam" id="PF19190"/>
    </source>
</evidence>
<keyword evidence="2" id="KW-1133">Transmembrane helix</keyword>
<dbReference type="SUPFAM" id="SSF49478">
    <property type="entry name" value="Cna protein B-type domain"/>
    <property type="match status" value="1"/>
</dbReference>
<dbReference type="Pfam" id="PF19190">
    <property type="entry name" value="BACON_2"/>
    <property type="match status" value="4"/>
</dbReference>
<feature type="domain" description="BACON" evidence="3">
    <location>
        <begin position="568"/>
        <end position="650"/>
    </location>
</feature>
<dbReference type="EMBL" id="BIFT01000001">
    <property type="protein sequence ID" value="GCE25848.1"/>
    <property type="molecule type" value="Genomic_DNA"/>
</dbReference>
<feature type="domain" description="BACON" evidence="3">
    <location>
        <begin position="912"/>
        <end position="989"/>
    </location>
</feature>
<dbReference type="InterPro" id="IPR013783">
    <property type="entry name" value="Ig-like_fold"/>
</dbReference>
<feature type="compositionally biased region" description="Basic and acidic residues" evidence="1">
    <location>
        <begin position="1"/>
        <end position="19"/>
    </location>
</feature>
<sequence length="1104" mass="114894">MERVPAGHSEQVHEKDHGGHVSNATVPMDTMDAEADIPFQASEDEPSSVPYVDASSHSLQLLNHAARMIADVDEDEVAAQNGGRGPRASRLAPLRDISADIRRDSTPLPNTAFSTELGTRNALDEKMPDLWPWLHTAEIDEEKDDWVDRTDPLLARKLPSSPRLRRLLTGEGLARMFKDARQSPRQRWRLIFIGLCLLTMFALVVDAVLVTFVGHAGPQSSSGLPPTMNLSTRVANQGEQVTIHLRDFGPFASIVLSHDIQEPLTMLNEKGIVHVDAKGSKDVVMVIDSSWQGGSHTIAAEDMATRYTASAMLMIGNDPSRPAHLQLGTTKVDFGTSFEGANSLKTITLNNNGGGIISWAASSSDSWLMVTPDHGMFSDHQVIQIAVDRNKLKPGDYNGKVTFSSNVSAPQDVAVHMKVEPLPPDAGAVLNVSPALLSFTAIDGMADPAAQSLTITNPGKKVLNWTIKSQLALEEANTNRLYNLVGMNPQWLKPDVTSGQVVPGETASVKINVHSFNLLPGTYNQVLTFTAGNGALNSPQNVGISLTVQPRCSLALNTGSLAFTAVAGQSSASSQALNLLGNTSCNSGASWQATSSVHWLTLAPASGQLQDAATGSTTATVSAVGLQPGTYSGTITITLGQSTQTVAVQLTVQAPPPPSAPILGASPLSLNFSMTKGKPNPPAQSITVANTGKSPLTWRVLSRPLASWLNVTQGQSTLNAGDTNSVLVNVDASGLTPGSYTSQITLNGIDNSGNLAGGSPQTVGVTFTVSAPCTLALPSATSLAFNTTQGAPDPVAQQFTFSASGNCNWPLSVKLDHNASASWMKYTGSDKTNNTFTLATSGQSATIMVGPSNAGLAAGDFRDSITISATDSSAQSVPGSPQSLDIDMVVLKPCTLQANSAGLNFSAPQGGQSTASQSIPLSLSGSCVLPVGWTVSADSIWIQPKSSSGIDNGQGSSLDVSINTSGLGVGTYNGIITITPTGNNGASVDGKPQIPVTLTITGATVNVTINSCPTSDCALPAPLPGAQVALYDGSGNQISSKTADSSGVAVFNNIPIGTYRVTANGTDIGQVNYTGDSSVSVTGTIVTLNMNVFPPATPTPDPTP</sequence>
<gene>
    <name evidence="4" type="ORF">KDA_13320</name>
</gene>
<keyword evidence="2" id="KW-0812">Transmembrane</keyword>
<organism evidence="4 5">
    <name type="scientific">Dictyobacter alpinus</name>
    <dbReference type="NCBI Taxonomy" id="2014873"/>
    <lineage>
        <taxon>Bacteria</taxon>
        <taxon>Bacillati</taxon>
        <taxon>Chloroflexota</taxon>
        <taxon>Ktedonobacteria</taxon>
        <taxon>Ktedonobacterales</taxon>
        <taxon>Dictyobacteraceae</taxon>
        <taxon>Dictyobacter</taxon>
    </lineage>
</organism>
<protein>
    <recommendedName>
        <fullName evidence="3">BACON domain-containing protein</fullName>
    </recommendedName>
</protein>
<feature type="region of interest" description="Disordered" evidence="1">
    <location>
        <begin position="1"/>
        <end position="26"/>
    </location>
</feature>
<feature type="transmembrane region" description="Helical" evidence="2">
    <location>
        <begin position="190"/>
        <end position="213"/>
    </location>
</feature>
<dbReference type="Proteomes" id="UP000287171">
    <property type="component" value="Unassembled WGS sequence"/>
</dbReference>
<evidence type="ECO:0000313" key="5">
    <source>
        <dbReference type="Proteomes" id="UP000287171"/>
    </source>
</evidence>
<dbReference type="Gene3D" id="2.60.40.10">
    <property type="entry name" value="Immunoglobulins"/>
    <property type="match status" value="5"/>
</dbReference>
<keyword evidence="2" id="KW-0472">Membrane</keyword>
<name>A0A402B3D8_9CHLR</name>
<dbReference type="InterPro" id="IPR024361">
    <property type="entry name" value="BACON"/>
</dbReference>
<keyword evidence="5" id="KW-1185">Reference proteome</keyword>
<comment type="caution">
    <text evidence="4">The sequence shown here is derived from an EMBL/GenBank/DDBJ whole genome shotgun (WGS) entry which is preliminary data.</text>
</comment>
<reference evidence="5" key="1">
    <citation type="submission" date="2018-12" db="EMBL/GenBank/DDBJ databases">
        <title>Tengunoibacter tsumagoiensis gen. nov., sp. nov., Dictyobacter kobayashii sp. nov., D. alpinus sp. nov., and D. joshuensis sp. nov. and description of Dictyobacteraceae fam. nov. within the order Ktedonobacterales isolated from Tengu-no-mugimeshi.</title>
        <authorList>
            <person name="Wang C.M."/>
            <person name="Zheng Y."/>
            <person name="Sakai Y."/>
            <person name="Toyoda A."/>
            <person name="Minakuchi Y."/>
            <person name="Abe K."/>
            <person name="Yokota A."/>
            <person name="Yabe S."/>
        </authorList>
    </citation>
    <scope>NUCLEOTIDE SEQUENCE [LARGE SCALE GENOMIC DNA]</scope>
    <source>
        <strain evidence="5">Uno16</strain>
    </source>
</reference>
<feature type="domain" description="BACON" evidence="3">
    <location>
        <begin position="673"/>
        <end position="747"/>
    </location>
</feature>
<accession>A0A402B3D8</accession>
<proteinExistence type="predicted"/>
<evidence type="ECO:0000256" key="2">
    <source>
        <dbReference type="SAM" id="Phobius"/>
    </source>
</evidence>
<evidence type="ECO:0000313" key="4">
    <source>
        <dbReference type="EMBL" id="GCE25848.1"/>
    </source>
</evidence>